<protein>
    <recommendedName>
        <fullName evidence="3">Reverse transcriptase domain-containing protein</fullName>
    </recommendedName>
</protein>
<name>A0A6L2MP30_TANCI</name>
<gene>
    <name evidence="2" type="ORF">Tci_047686</name>
</gene>
<feature type="region of interest" description="Disordered" evidence="1">
    <location>
        <begin position="19"/>
        <end position="114"/>
    </location>
</feature>
<evidence type="ECO:0000313" key="2">
    <source>
        <dbReference type="EMBL" id="GEU75708.1"/>
    </source>
</evidence>
<evidence type="ECO:0008006" key="3">
    <source>
        <dbReference type="Google" id="ProtNLM"/>
    </source>
</evidence>
<comment type="caution">
    <text evidence="2">The sequence shown here is derived from an EMBL/GenBank/DDBJ whole genome shotgun (WGS) entry which is preliminary data.</text>
</comment>
<sequence length="163" mass="18513">MVNVFLPDHVNDLLEVEPNQPELALVDENEEPEEEEECEDEEEFEEEEPQEEEEDMEVDIEEEKNEPELIFPYVGADPLNPPPPASNLEFEDVVEGEGTVEPEDETDPNEGNAPARLPQLCNRCFVRHVGPCTIHCHNYGKVGHKSRYYKEKNVATGANAQPI</sequence>
<proteinExistence type="predicted"/>
<accession>A0A6L2MP30</accession>
<feature type="compositionally biased region" description="Acidic residues" evidence="1">
    <location>
        <begin position="25"/>
        <end position="65"/>
    </location>
</feature>
<feature type="compositionally biased region" description="Acidic residues" evidence="1">
    <location>
        <begin position="89"/>
        <end position="108"/>
    </location>
</feature>
<dbReference type="AlphaFoldDB" id="A0A6L2MP30"/>
<organism evidence="2">
    <name type="scientific">Tanacetum cinerariifolium</name>
    <name type="common">Dalmatian daisy</name>
    <name type="synonym">Chrysanthemum cinerariifolium</name>
    <dbReference type="NCBI Taxonomy" id="118510"/>
    <lineage>
        <taxon>Eukaryota</taxon>
        <taxon>Viridiplantae</taxon>
        <taxon>Streptophyta</taxon>
        <taxon>Embryophyta</taxon>
        <taxon>Tracheophyta</taxon>
        <taxon>Spermatophyta</taxon>
        <taxon>Magnoliopsida</taxon>
        <taxon>eudicotyledons</taxon>
        <taxon>Gunneridae</taxon>
        <taxon>Pentapetalae</taxon>
        <taxon>asterids</taxon>
        <taxon>campanulids</taxon>
        <taxon>Asterales</taxon>
        <taxon>Asteraceae</taxon>
        <taxon>Asteroideae</taxon>
        <taxon>Anthemideae</taxon>
        <taxon>Anthemidinae</taxon>
        <taxon>Tanacetum</taxon>
    </lineage>
</organism>
<evidence type="ECO:0000256" key="1">
    <source>
        <dbReference type="SAM" id="MobiDB-lite"/>
    </source>
</evidence>
<dbReference type="EMBL" id="BKCJ010007134">
    <property type="protein sequence ID" value="GEU75708.1"/>
    <property type="molecule type" value="Genomic_DNA"/>
</dbReference>
<reference evidence="2" key="1">
    <citation type="journal article" date="2019" name="Sci. Rep.">
        <title>Draft genome of Tanacetum cinerariifolium, the natural source of mosquito coil.</title>
        <authorList>
            <person name="Yamashiro T."/>
            <person name="Shiraishi A."/>
            <person name="Satake H."/>
            <person name="Nakayama K."/>
        </authorList>
    </citation>
    <scope>NUCLEOTIDE SEQUENCE</scope>
</reference>